<evidence type="ECO:0000256" key="1">
    <source>
        <dbReference type="SAM" id="MobiDB-lite"/>
    </source>
</evidence>
<accession>A0A1Y6B8H4</accession>
<protein>
    <submittedName>
        <fullName evidence="2">Uncharacterized protein</fullName>
    </submittedName>
</protein>
<dbReference type="STRING" id="1513793.SAMN06296036_101311"/>
<organism evidence="2 3">
    <name type="scientific">Pseudobacteriovorax antillogorgiicola</name>
    <dbReference type="NCBI Taxonomy" id="1513793"/>
    <lineage>
        <taxon>Bacteria</taxon>
        <taxon>Pseudomonadati</taxon>
        <taxon>Bdellovibrionota</taxon>
        <taxon>Oligoflexia</taxon>
        <taxon>Oligoflexales</taxon>
        <taxon>Pseudobacteriovoracaceae</taxon>
        <taxon>Pseudobacteriovorax</taxon>
    </lineage>
</organism>
<proteinExistence type="predicted"/>
<dbReference type="AlphaFoldDB" id="A0A1Y6B8H4"/>
<feature type="region of interest" description="Disordered" evidence="1">
    <location>
        <begin position="29"/>
        <end position="61"/>
    </location>
</feature>
<dbReference type="Proteomes" id="UP000192907">
    <property type="component" value="Unassembled WGS sequence"/>
</dbReference>
<dbReference type="EMBL" id="FWZT01000001">
    <property type="protein sequence ID" value="SME89888.1"/>
    <property type="molecule type" value="Genomic_DNA"/>
</dbReference>
<reference evidence="3" key="1">
    <citation type="submission" date="2017-04" db="EMBL/GenBank/DDBJ databases">
        <authorList>
            <person name="Varghese N."/>
            <person name="Submissions S."/>
        </authorList>
    </citation>
    <scope>NUCLEOTIDE SEQUENCE [LARGE SCALE GENOMIC DNA]</scope>
    <source>
        <strain evidence="3">RKEM611</strain>
    </source>
</reference>
<evidence type="ECO:0000313" key="3">
    <source>
        <dbReference type="Proteomes" id="UP000192907"/>
    </source>
</evidence>
<name>A0A1Y6B8H4_9BACT</name>
<dbReference type="RefSeq" id="WP_132314569.1">
    <property type="nucleotide sequence ID" value="NZ_FWZT01000001.1"/>
</dbReference>
<keyword evidence="3" id="KW-1185">Reference proteome</keyword>
<evidence type="ECO:0000313" key="2">
    <source>
        <dbReference type="EMBL" id="SME89888.1"/>
    </source>
</evidence>
<gene>
    <name evidence="2" type="ORF">SAMN06296036_101311</name>
</gene>
<sequence>MLEQKLINYISWLSDRGLETPRLFKIPMDEKGQEAATESPPIAADQNLEAPPTPTSSQNFEAPPTLVADIDLKNEADAISSKLLDARHEGLALQAAKTYIIAKGLPESESLQTLTKLIRALRLKDGEFVFHELTDNPDPGAFLDQLESASCQRLIILDEQLSELILDADFHDICQAPQTTAYDIQVMAAPALDRLDPRAKAIFWKGLRQLFKLS</sequence>